<accession>A0A9D1PKE1</accession>
<evidence type="ECO:0000256" key="6">
    <source>
        <dbReference type="SAM" id="Coils"/>
    </source>
</evidence>
<dbReference type="Gene3D" id="1.20.5.490">
    <property type="entry name" value="Single helix bin"/>
    <property type="match status" value="1"/>
</dbReference>
<dbReference type="EMBL" id="DXHX01000041">
    <property type="protein sequence ID" value="HIV74026.1"/>
    <property type="molecule type" value="Genomic_DNA"/>
</dbReference>
<protein>
    <recommendedName>
        <fullName evidence="2 5">Cell shape-determining protein MreC</fullName>
    </recommendedName>
    <alternativeName>
        <fullName evidence="4 5">Cell shape protein MreC</fullName>
    </alternativeName>
</protein>
<evidence type="ECO:0000256" key="5">
    <source>
        <dbReference type="PIRNR" id="PIRNR038471"/>
    </source>
</evidence>
<dbReference type="InterPro" id="IPR055342">
    <property type="entry name" value="MreC_beta-barrel_core"/>
</dbReference>
<evidence type="ECO:0000256" key="2">
    <source>
        <dbReference type="ARBA" id="ARBA00013855"/>
    </source>
</evidence>
<gene>
    <name evidence="8" type="primary">mreC</name>
    <name evidence="8" type="ORF">H9895_02975</name>
</gene>
<dbReference type="Gene3D" id="2.40.10.340">
    <property type="entry name" value="Rod shape-determining protein MreC, domain 1"/>
    <property type="match status" value="1"/>
</dbReference>
<feature type="coiled-coil region" evidence="6">
    <location>
        <begin position="78"/>
        <end position="105"/>
    </location>
</feature>
<reference evidence="8" key="1">
    <citation type="journal article" date="2021" name="PeerJ">
        <title>Extensive microbial diversity within the chicken gut microbiome revealed by metagenomics and culture.</title>
        <authorList>
            <person name="Gilroy R."/>
            <person name="Ravi A."/>
            <person name="Getino M."/>
            <person name="Pursley I."/>
            <person name="Horton D.L."/>
            <person name="Alikhan N.F."/>
            <person name="Baker D."/>
            <person name="Gharbi K."/>
            <person name="Hall N."/>
            <person name="Watson M."/>
            <person name="Adriaenssens E.M."/>
            <person name="Foster-Nyarko E."/>
            <person name="Jarju S."/>
            <person name="Secka A."/>
            <person name="Antonio M."/>
            <person name="Oren A."/>
            <person name="Chaudhuri R.R."/>
            <person name="La Ragione R."/>
            <person name="Hildebrand F."/>
            <person name="Pallen M.J."/>
        </authorList>
    </citation>
    <scope>NUCLEOTIDE SEQUENCE</scope>
    <source>
        <strain evidence="8">CHK169-2315</strain>
    </source>
</reference>
<evidence type="ECO:0000313" key="9">
    <source>
        <dbReference type="Proteomes" id="UP000823937"/>
    </source>
</evidence>
<evidence type="ECO:0000256" key="1">
    <source>
        <dbReference type="ARBA" id="ARBA00009369"/>
    </source>
</evidence>
<dbReference type="GO" id="GO:0008360">
    <property type="term" value="P:regulation of cell shape"/>
    <property type="evidence" value="ECO:0007669"/>
    <property type="project" value="UniProtKB-KW"/>
</dbReference>
<evidence type="ECO:0000256" key="4">
    <source>
        <dbReference type="ARBA" id="ARBA00032089"/>
    </source>
</evidence>
<evidence type="ECO:0000256" key="3">
    <source>
        <dbReference type="ARBA" id="ARBA00022960"/>
    </source>
</evidence>
<name>A0A9D1PKE1_9BACI</name>
<dbReference type="Gene3D" id="2.40.10.350">
    <property type="entry name" value="Rod shape-determining protein MreC, domain 2"/>
    <property type="match status" value="1"/>
</dbReference>
<sequence length="291" mass="32745">MSFFRRKSLFILLIGIILLVVLVGYSLTKRDNLSGPEKVIVDSVGWMQNIISQPANFFIDMYHSIGDIKITYEENKVLKEKLAEYKTLVYEVNELDKENEELRKTLDIVDSPRDFEPILATVISRSPERWLEQITINRGTKHGVETNMAVMTVDGMIGKVTSVSNMHATVQLITGFDQLNRISATISRKGKDNIFGLIEGYDKEKEALVFRIMEQSGKKVKEEELVVSSSLGGQYPSGLPIGTIKEIEADPYGLTTKVYLEPSANIYDINQVIVIDRALDTDDDTENSGDK</sequence>
<organism evidence="8 9">
    <name type="scientific">Candidatus Pseudogracilibacillus intestinigallinarum</name>
    <dbReference type="NCBI Taxonomy" id="2838742"/>
    <lineage>
        <taxon>Bacteria</taxon>
        <taxon>Bacillati</taxon>
        <taxon>Bacillota</taxon>
        <taxon>Bacilli</taxon>
        <taxon>Bacillales</taxon>
        <taxon>Bacillaceae</taxon>
        <taxon>Pseudogracilibacillus</taxon>
    </lineage>
</organism>
<evidence type="ECO:0000259" key="7">
    <source>
        <dbReference type="Pfam" id="PF04085"/>
    </source>
</evidence>
<comment type="caution">
    <text evidence="8">The sequence shown here is derived from an EMBL/GenBank/DDBJ whole genome shotgun (WGS) entry which is preliminary data.</text>
</comment>
<feature type="domain" description="Rod shape-determining protein MreC beta-barrel core" evidence="7">
    <location>
        <begin position="122"/>
        <end position="275"/>
    </location>
</feature>
<dbReference type="NCBIfam" id="TIGR00219">
    <property type="entry name" value="mreC"/>
    <property type="match status" value="1"/>
</dbReference>
<comment type="function">
    <text evidence="5">Involved in formation and maintenance of cell shape.</text>
</comment>
<reference evidence="8" key="2">
    <citation type="submission" date="2021-04" db="EMBL/GenBank/DDBJ databases">
        <authorList>
            <person name="Gilroy R."/>
        </authorList>
    </citation>
    <scope>NUCLEOTIDE SEQUENCE</scope>
    <source>
        <strain evidence="8">CHK169-2315</strain>
    </source>
</reference>
<dbReference type="AlphaFoldDB" id="A0A9D1PKE1"/>
<dbReference type="GO" id="GO:0005886">
    <property type="term" value="C:plasma membrane"/>
    <property type="evidence" value="ECO:0007669"/>
    <property type="project" value="TreeGrafter"/>
</dbReference>
<dbReference type="InterPro" id="IPR042177">
    <property type="entry name" value="Cell/Rod_1"/>
</dbReference>
<dbReference type="Proteomes" id="UP000823937">
    <property type="component" value="Unassembled WGS sequence"/>
</dbReference>
<dbReference type="PANTHER" id="PTHR34138:SF1">
    <property type="entry name" value="CELL SHAPE-DETERMINING PROTEIN MREC"/>
    <property type="match status" value="1"/>
</dbReference>
<keyword evidence="3 5" id="KW-0133">Cell shape</keyword>
<dbReference type="InterPro" id="IPR007221">
    <property type="entry name" value="MreC"/>
</dbReference>
<dbReference type="InterPro" id="IPR042175">
    <property type="entry name" value="Cell/Rod_MreC_2"/>
</dbReference>
<keyword evidence="6" id="KW-0175">Coiled coil</keyword>
<comment type="similarity">
    <text evidence="1 5">Belongs to the MreC family.</text>
</comment>
<dbReference type="Pfam" id="PF04085">
    <property type="entry name" value="MreC"/>
    <property type="match status" value="1"/>
</dbReference>
<dbReference type="PIRSF" id="PIRSF038471">
    <property type="entry name" value="MreC"/>
    <property type="match status" value="1"/>
</dbReference>
<proteinExistence type="inferred from homology"/>
<dbReference type="PANTHER" id="PTHR34138">
    <property type="entry name" value="CELL SHAPE-DETERMINING PROTEIN MREC"/>
    <property type="match status" value="1"/>
</dbReference>
<evidence type="ECO:0000313" key="8">
    <source>
        <dbReference type="EMBL" id="HIV74026.1"/>
    </source>
</evidence>